<reference evidence="1 2" key="1">
    <citation type="submission" date="2019-03" db="EMBL/GenBank/DDBJ databases">
        <title>First draft genome of Liparis tanakae, snailfish: a comprehensive survey of snailfish specific genes.</title>
        <authorList>
            <person name="Kim W."/>
            <person name="Song I."/>
            <person name="Jeong J.-H."/>
            <person name="Kim D."/>
            <person name="Kim S."/>
            <person name="Ryu S."/>
            <person name="Song J.Y."/>
            <person name="Lee S.K."/>
        </authorList>
    </citation>
    <scope>NUCLEOTIDE SEQUENCE [LARGE SCALE GENOMIC DNA]</scope>
    <source>
        <tissue evidence="1">Muscle</tissue>
    </source>
</reference>
<evidence type="ECO:0000313" key="1">
    <source>
        <dbReference type="EMBL" id="TNN44795.1"/>
    </source>
</evidence>
<comment type="caution">
    <text evidence="1">The sequence shown here is derived from an EMBL/GenBank/DDBJ whole genome shotgun (WGS) entry which is preliminary data.</text>
</comment>
<sequence length="253" mass="27485">MSSPFVFTVSPTRRRRLLQEIRKGLRGEVAHISLSPGCGWSPAGGKHRTLAVGRRYCRNDTVCHAFGSTVLPWESGNNPALASGLTSAIGGDSGASTTLNASETFDHFSSMTSSSLSLTSETASVTSSKCLRGGRLMLDESVDSLRGDSEGVVPPQLSDLLLQLLLKLFDSTHLSSLLGSDAETTLWEESPFPGSPLIPAPVVPLGRYRLHQGSKRRNDLHRGWRLNRGPDQVLDHVVQSEARELDRCLIRVR</sequence>
<accession>A0A4Z2FVA9</accession>
<name>A0A4Z2FVA9_9TELE</name>
<organism evidence="1 2">
    <name type="scientific">Liparis tanakae</name>
    <name type="common">Tanaka's snailfish</name>
    <dbReference type="NCBI Taxonomy" id="230148"/>
    <lineage>
        <taxon>Eukaryota</taxon>
        <taxon>Metazoa</taxon>
        <taxon>Chordata</taxon>
        <taxon>Craniata</taxon>
        <taxon>Vertebrata</taxon>
        <taxon>Euteleostomi</taxon>
        <taxon>Actinopterygii</taxon>
        <taxon>Neopterygii</taxon>
        <taxon>Teleostei</taxon>
        <taxon>Neoteleostei</taxon>
        <taxon>Acanthomorphata</taxon>
        <taxon>Eupercaria</taxon>
        <taxon>Perciformes</taxon>
        <taxon>Cottioidei</taxon>
        <taxon>Cottales</taxon>
        <taxon>Liparidae</taxon>
        <taxon>Liparis</taxon>
    </lineage>
</organism>
<dbReference type="AlphaFoldDB" id="A0A4Z2FVA9"/>
<dbReference type="EMBL" id="SRLO01000884">
    <property type="protein sequence ID" value="TNN44795.1"/>
    <property type="molecule type" value="Genomic_DNA"/>
</dbReference>
<keyword evidence="2" id="KW-1185">Reference proteome</keyword>
<evidence type="ECO:0000313" key="2">
    <source>
        <dbReference type="Proteomes" id="UP000314294"/>
    </source>
</evidence>
<dbReference type="Proteomes" id="UP000314294">
    <property type="component" value="Unassembled WGS sequence"/>
</dbReference>
<protein>
    <submittedName>
        <fullName evidence="1">Uncharacterized protein</fullName>
    </submittedName>
</protein>
<gene>
    <name evidence="1" type="ORF">EYF80_045007</name>
</gene>
<proteinExistence type="predicted"/>